<feature type="transmembrane region" description="Helical" evidence="1">
    <location>
        <begin position="168"/>
        <end position="199"/>
    </location>
</feature>
<dbReference type="InterPro" id="IPR024529">
    <property type="entry name" value="ECF_trnsprt_substrate-spec"/>
</dbReference>
<proteinExistence type="predicted"/>
<organism evidence="2 3">
    <name type="scientific">Periweissella beninensis</name>
    <dbReference type="NCBI Taxonomy" id="504936"/>
    <lineage>
        <taxon>Bacteria</taxon>
        <taxon>Bacillati</taxon>
        <taxon>Bacillota</taxon>
        <taxon>Bacilli</taxon>
        <taxon>Lactobacillales</taxon>
        <taxon>Lactobacillaceae</taxon>
        <taxon>Periweissella</taxon>
    </lineage>
</organism>
<sequence>MTSKNTKIQKLVIAAVFMAIILIQVIFNLGYIPLGAFFVGAAVTIIQFTVAIGTILLGVRFGIVLGAFWGVLRLWQAWTTPGSLGSLMFMNPITSVGASVLIAISVGLFIKVVKFDINQPQSWVLAIAGIIAAITNTAVVTLSTWIGFSIMHLNWQKIVNLGHNQDFLPWFLTTIVGFNGIFEVIAGFILVPLVTIPLLKIRH</sequence>
<gene>
    <name evidence="2" type="ORF">KAK10_07470</name>
</gene>
<dbReference type="Proteomes" id="UP001057481">
    <property type="component" value="Unassembled WGS sequence"/>
</dbReference>
<protein>
    <submittedName>
        <fullName evidence="2">ECF transporter S component</fullName>
    </submittedName>
</protein>
<evidence type="ECO:0000256" key="1">
    <source>
        <dbReference type="SAM" id="Phobius"/>
    </source>
</evidence>
<feature type="transmembrane region" description="Helical" evidence="1">
    <location>
        <begin position="37"/>
        <end position="56"/>
    </location>
</feature>
<dbReference type="Gene3D" id="1.10.1760.20">
    <property type="match status" value="1"/>
</dbReference>
<keyword evidence="1" id="KW-1133">Transmembrane helix</keyword>
<feature type="transmembrane region" description="Helical" evidence="1">
    <location>
        <begin position="122"/>
        <end position="148"/>
    </location>
</feature>
<evidence type="ECO:0000313" key="2">
    <source>
        <dbReference type="EMBL" id="MCM2437747.1"/>
    </source>
</evidence>
<dbReference type="RefSeq" id="WP_205143781.1">
    <property type="nucleotide sequence ID" value="NZ_JAFBDN010000010.1"/>
</dbReference>
<keyword evidence="3" id="KW-1185">Reference proteome</keyword>
<reference evidence="2" key="1">
    <citation type="submission" date="2021-04" db="EMBL/GenBank/DDBJ databases">
        <title>Taxonomic assessment of Weissella genus.</title>
        <authorList>
            <person name="Fanelli F."/>
            <person name="Chieffi D."/>
            <person name="Dell'Aquila A."/>
            <person name="Gyu-Sung C."/>
            <person name="Franz C.M.A.P."/>
            <person name="Fusco V."/>
        </authorList>
    </citation>
    <scope>NUCLEOTIDE SEQUENCE</scope>
    <source>
        <strain evidence="2">LMG 25373</strain>
    </source>
</reference>
<feature type="transmembrane region" description="Helical" evidence="1">
    <location>
        <begin position="90"/>
        <end position="110"/>
    </location>
</feature>
<accession>A0ABT0VIT9</accession>
<keyword evidence="1" id="KW-0472">Membrane</keyword>
<comment type="caution">
    <text evidence="2">The sequence shown here is derived from an EMBL/GenBank/DDBJ whole genome shotgun (WGS) entry which is preliminary data.</text>
</comment>
<keyword evidence="1" id="KW-0812">Transmembrane</keyword>
<name>A0ABT0VIT9_9LACO</name>
<evidence type="ECO:0000313" key="3">
    <source>
        <dbReference type="Proteomes" id="UP001057481"/>
    </source>
</evidence>
<dbReference type="EMBL" id="JAGMVS010000067">
    <property type="protein sequence ID" value="MCM2437747.1"/>
    <property type="molecule type" value="Genomic_DNA"/>
</dbReference>
<dbReference type="Pfam" id="PF12822">
    <property type="entry name" value="ECF_trnsprt"/>
    <property type="match status" value="1"/>
</dbReference>
<feature type="transmembrane region" description="Helical" evidence="1">
    <location>
        <begin position="12"/>
        <end position="31"/>
    </location>
</feature>
<feature type="transmembrane region" description="Helical" evidence="1">
    <location>
        <begin position="61"/>
        <end position="78"/>
    </location>
</feature>